<dbReference type="GO" id="GO:0006269">
    <property type="term" value="P:DNA replication, synthesis of primer"/>
    <property type="evidence" value="ECO:0007669"/>
    <property type="project" value="TreeGrafter"/>
</dbReference>
<dbReference type="GO" id="GO:0005737">
    <property type="term" value="C:cytoplasm"/>
    <property type="evidence" value="ECO:0007669"/>
    <property type="project" value="TreeGrafter"/>
</dbReference>
<reference evidence="2" key="1">
    <citation type="journal article" date="2015" name="Proc. Natl. Acad. Sci. U.S.A.">
        <title>Networks of energetic and metabolic interactions define dynamics in microbial communities.</title>
        <authorList>
            <person name="Embree M."/>
            <person name="Liu J.K."/>
            <person name="Al-Bassam M.M."/>
            <person name="Zengler K."/>
        </authorList>
    </citation>
    <scope>NUCLEOTIDE SEQUENCE</scope>
</reference>
<dbReference type="PANTHER" id="PTHR30313">
    <property type="entry name" value="DNA PRIMASE"/>
    <property type="match status" value="1"/>
</dbReference>
<dbReference type="InterPro" id="IPR050219">
    <property type="entry name" value="DnaG_primase"/>
</dbReference>
<sequence length="394" mass="43441">METACRFYEAHLTDDHRAFLQERYGLIPAFVEAMRIGYAPPDGTALLLHLMDRGHSTDDILRSGLVSRWEKKDRTGITDHLRGRIVFPYLSEQLAPLYMIGRATDETPADRSGSVPKYKKQIVKPDGPQEPIFGAWSVYSGDPLIITEGVTDALAVLQDSRPCISPVTTSFKEEKVAEVVTLCKGVAWVCIVNDNEESGAGTQGAAKTALTLLKNGIAEVYIATLPRPEGVEKIDACDFLRGGGDLEGVLADAIHADVHPAIREERRKETQAAVTAYRAEIARQRRIRNGTNNDDKIEELKNRMPSLSAYTGIAPGKRGAHPVYGSTHGDNFAVSEDGETWTSFHGGEEKGKGGNIFKLIALEQGFLTDECRPLRGEAFKQTIRYCRERWGTPI</sequence>
<dbReference type="PANTHER" id="PTHR30313:SF2">
    <property type="entry name" value="DNA PRIMASE"/>
    <property type="match status" value="1"/>
</dbReference>
<evidence type="ECO:0000313" key="2">
    <source>
        <dbReference type="EMBL" id="KUG19294.1"/>
    </source>
</evidence>
<dbReference type="EMBL" id="LNQE01001305">
    <property type="protein sequence ID" value="KUG19294.1"/>
    <property type="molecule type" value="Genomic_DNA"/>
</dbReference>
<dbReference type="InterPro" id="IPR013264">
    <property type="entry name" value="DNAG_N"/>
</dbReference>
<organism evidence="2">
    <name type="scientific">hydrocarbon metagenome</name>
    <dbReference type="NCBI Taxonomy" id="938273"/>
    <lineage>
        <taxon>unclassified sequences</taxon>
        <taxon>metagenomes</taxon>
        <taxon>ecological metagenomes</taxon>
    </lineage>
</organism>
<feature type="domain" description="DNA primase DNAG catalytic core N-terminal" evidence="1">
    <location>
        <begin position="14"/>
        <end position="104"/>
    </location>
</feature>
<dbReference type="InterPro" id="IPR034154">
    <property type="entry name" value="TOPRIM_DnaG/twinkle"/>
</dbReference>
<evidence type="ECO:0000259" key="1">
    <source>
        <dbReference type="Pfam" id="PF08275"/>
    </source>
</evidence>
<dbReference type="InterPro" id="IPR037068">
    <property type="entry name" value="DNA_primase_core_N_sf"/>
</dbReference>
<dbReference type="AlphaFoldDB" id="A0A0W8FF10"/>
<dbReference type="CDD" id="cd01029">
    <property type="entry name" value="TOPRIM_primases"/>
    <property type="match status" value="1"/>
</dbReference>
<dbReference type="Pfam" id="PF08275">
    <property type="entry name" value="DNAG_N"/>
    <property type="match status" value="1"/>
</dbReference>
<proteinExistence type="predicted"/>
<dbReference type="SUPFAM" id="SSF56731">
    <property type="entry name" value="DNA primase core"/>
    <property type="match status" value="1"/>
</dbReference>
<accession>A0A0W8FF10</accession>
<dbReference type="Gene3D" id="3.90.980.10">
    <property type="entry name" value="DNA primase, catalytic core, N-terminal domain"/>
    <property type="match status" value="1"/>
</dbReference>
<gene>
    <name evidence="2" type="ORF">ASZ90_011004</name>
</gene>
<name>A0A0W8FF10_9ZZZZ</name>
<dbReference type="Gene3D" id="3.40.1360.10">
    <property type="match status" value="1"/>
</dbReference>
<comment type="caution">
    <text evidence="2">The sequence shown here is derived from an EMBL/GenBank/DDBJ whole genome shotgun (WGS) entry which is preliminary data.</text>
</comment>
<protein>
    <submittedName>
        <fullName evidence="2">Dna primase</fullName>
    </submittedName>
</protein>